<dbReference type="Proteomes" id="UP000663881">
    <property type="component" value="Unassembled WGS sequence"/>
</dbReference>
<feature type="compositionally biased region" description="Polar residues" evidence="1">
    <location>
        <begin position="54"/>
        <end position="76"/>
    </location>
</feature>
<sequence>MPNRHNTKKCSRRTNQPHSREVKDLAIASKKYFKVPFDFILSQFTERYPLEIPTQPTLDPSYTSSPDIPHQESSSNEEIRGVSSKEPLYLIPKTEFNQLRRRTRAYLKSLCQIPIIYQIPRSRVSQRRTQPYGDAETLTSSIDDLIIDMIFEIHQPITEISHSKTSEDPEF</sequence>
<evidence type="ECO:0000313" key="2">
    <source>
        <dbReference type="EMBL" id="CAF4235589.1"/>
    </source>
</evidence>
<accession>A0A820DPR3</accession>
<name>A0A820DPR3_9BILA</name>
<dbReference type="AlphaFoldDB" id="A0A820DPR3"/>
<feature type="compositionally biased region" description="Basic residues" evidence="1">
    <location>
        <begin position="1"/>
        <end position="12"/>
    </location>
</feature>
<dbReference type="EMBL" id="CAJOAY010011336">
    <property type="protein sequence ID" value="CAF4235589.1"/>
    <property type="molecule type" value="Genomic_DNA"/>
</dbReference>
<evidence type="ECO:0000256" key="1">
    <source>
        <dbReference type="SAM" id="MobiDB-lite"/>
    </source>
</evidence>
<reference evidence="2" key="1">
    <citation type="submission" date="2021-02" db="EMBL/GenBank/DDBJ databases">
        <authorList>
            <person name="Nowell W R."/>
        </authorList>
    </citation>
    <scope>NUCLEOTIDE SEQUENCE</scope>
</reference>
<feature type="region of interest" description="Disordered" evidence="1">
    <location>
        <begin position="52"/>
        <end position="81"/>
    </location>
</feature>
<comment type="caution">
    <text evidence="2">The sequence shown here is derived from an EMBL/GenBank/DDBJ whole genome shotgun (WGS) entry which is preliminary data.</text>
</comment>
<protein>
    <submittedName>
        <fullName evidence="2">Uncharacterized protein</fullName>
    </submittedName>
</protein>
<feature type="region of interest" description="Disordered" evidence="1">
    <location>
        <begin position="1"/>
        <end position="21"/>
    </location>
</feature>
<gene>
    <name evidence="2" type="ORF">OKA104_LOCUS42801</name>
</gene>
<proteinExistence type="predicted"/>
<evidence type="ECO:0000313" key="3">
    <source>
        <dbReference type="Proteomes" id="UP000663881"/>
    </source>
</evidence>
<organism evidence="2 3">
    <name type="scientific">Adineta steineri</name>
    <dbReference type="NCBI Taxonomy" id="433720"/>
    <lineage>
        <taxon>Eukaryota</taxon>
        <taxon>Metazoa</taxon>
        <taxon>Spiralia</taxon>
        <taxon>Gnathifera</taxon>
        <taxon>Rotifera</taxon>
        <taxon>Eurotatoria</taxon>
        <taxon>Bdelloidea</taxon>
        <taxon>Adinetida</taxon>
        <taxon>Adinetidae</taxon>
        <taxon>Adineta</taxon>
    </lineage>
</organism>